<dbReference type="EMBL" id="JW875691">
    <property type="protein sequence ID" value="AFP08208.1"/>
    <property type="molecule type" value="mRNA"/>
</dbReference>
<keyword evidence="3 6" id="KW-0812">Transmembrane</keyword>
<evidence type="ECO:0000256" key="4">
    <source>
        <dbReference type="ARBA" id="ARBA00022989"/>
    </source>
</evidence>
<dbReference type="GO" id="GO:0005886">
    <property type="term" value="C:plasma membrane"/>
    <property type="evidence" value="ECO:0007669"/>
    <property type="project" value="TreeGrafter"/>
</dbReference>
<dbReference type="InterPro" id="IPR007593">
    <property type="entry name" value="CD225/Dispanin_fam"/>
</dbReference>
<dbReference type="Proteomes" id="UP000314986">
    <property type="component" value="Unassembled WGS sequence"/>
</dbReference>
<evidence type="ECO:0000256" key="5">
    <source>
        <dbReference type="ARBA" id="ARBA00023136"/>
    </source>
</evidence>
<evidence type="ECO:0000256" key="6">
    <source>
        <dbReference type="SAM" id="Phobius"/>
    </source>
</evidence>
<protein>
    <submittedName>
        <fullName evidence="8">Dispanin subfamily A member 2b-like</fullName>
    </submittedName>
    <submittedName>
        <fullName evidence="7">Interferon induced transmembrane protein 3</fullName>
    </submittedName>
</protein>
<dbReference type="OrthoDB" id="9906841at2759"/>
<evidence type="ECO:0000256" key="3">
    <source>
        <dbReference type="ARBA" id="ARBA00022692"/>
    </source>
</evidence>
<keyword evidence="4 6" id="KW-1133">Transmembrane helix</keyword>
<dbReference type="KEGG" id="cmk:103185998"/>
<dbReference type="STRING" id="7868.ENSCMIP00000017457"/>
<reference evidence="9" key="1">
    <citation type="journal article" date="2006" name="Science">
        <title>Ancient noncoding elements conserved in the human genome.</title>
        <authorList>
            <person name="Venkatesh B."/>
            <person name="Kirkness E.F."/>
            <person name="Loh Y.H."/>
            <person name="Halpern A.L."/>
            <person name="Lee A.P."/>
            <person name="Johnson J."/>
            <person name="Dandona N."/>
            <person name="Viswanathan L.D."/>
            <person name="Tay A."/>
            <person name="Venter J.C."/>
            <person name="Strausberg R.L."/>
            <person name="Brenner S."/>
        </authorList>
    </citation>
    <scope>NUCLEOTIDE SEQUENCE [LARGE SCALE GENOMIC DNA]</scope>
</reference>
<comment type="similarity">
    <text evidence="2">Belongs to the CD225/Dispanin family.</text>
</comment>
<reference evidence="8" key="4">
    <citation type="submission" date="2025-05" db="UniProtKB">
        <authorList>
            <consortium name="Ensembl"/>
        </authorList>
    </citation>
    <scope>IDENTIFICATION</scope>
</reference>
<evidence type="ECO:0000313" key="9">
    <source>
        <dbReference type="Proteomes" id="UP000314986"/>
    </source>
</evidence>
<dbReference type="OMA" id="GFQNFMK"/>
<dbReference type="GeneTree" id="ENSGT00950000182857"/>
<comment type="subcellular location">
    <subcellularLocation>
        <location evidence="1">Membrane</location>
    </subcellularLocation>
</comment>
<dbReference type="InterPro" id="IPR051517">
    <property type="entry name" value="IFITM_antiviral_protein"/>
</dbReference>
<proteinExistence type="evidence at transcript level"/>
<feature type="transmembrane region" description="Helical" evidence="6">
    <location>
        <begin position="86"/>
        <end position="108"/>
    </location>
</feature>
<dbReference type="RefSeq" id="XP_007902979.1">
    <property type="nucleotide sequence ID" value="XM_007904788.2"/>
</dbReference>
<name>V9L8L5_CALMI</name>
<evidence type="ECO:0000256" key="2">
    <source>
        <dbReference type="ARBA" id="ARBA00006843"/>
    </source>
</evidence>
<gene>
    <name evidence="8" type="primary">LOC103185998</name>
</gene>
<sequence>MVHPAVSIAHNSCIKVQPPPVDYSVTIVEVEEDGSPVKDHFVWSIVSFVHFNFCCLGLWALIFSVKARDQKFMGNMNKAREYGSKAMNLNVTAFSLTVSFLLLLVYLITVCHG</sequence>
<dbReference type="PANTHER" id="PTHR13999">
    <property type="entry name" value="INTERFERON INDUCIBLE TRANSMEMBRANE PROTEIN"/>
    <property type="match status" value="1"/>
</dbReference>
<dbReference type="Ensembl" id="ENSCMIT00000017795.1">
    <property type="protein sequence ID" value="ENSCMIP00000017457.1"/>
    <property type="gene ID" value="ENSCMIG00000008326.1"/>
</dbReference>
<accession>V9L8L5</accession>
<evidence type="ECO:0000256" key="1">
    <source>
        <dbReference type="ARBA" id="ARBA00004370"/>
    </source>
</evidence>
<dbReference type="Pfam" id="PF04505">
    <property type="entry name" value="CD225"/>
    <property type="match status" value="1"/>
</dbReference>
<keyword evidence="5 6" id="KW-0472">Membrane</keyword>
<evidence type="ECO:0000313" key="8">
    <source>
        <dbReference type="Ensembl" id="ENSCMIP00000017457.1"/>
    </source>
</evidence>
<dbReference type="GeneID" id="103185998"/>
<organism evidence="7">
    <name type="scientific">Callorhinchus milii</name>
    <name type="common">Ghost shark</name>
    <dbReference type="NCBI Taxonomy" id="7868"/>
    <lineage>
        <taxon>Eukaryota</taxon>
        <taxon>Metazoa</taxon>
        <taxon>Chordata</taxon>
        <taxon>Craniata</taxon>
        <taxon>Vertebrata</taxon>
        <taxon>Chondrichthyes</taxon>
        <taxon>Holocephali</taxon>
        <taxon>Chimaeriformes</taxon>
        <taxon>Callorhinchidae</taxon>
        <taxon>Callorhinchus</taxon>
    </lineage>
</organism>
<keyword evidence="9" id="KW-1185">Reference proteome</keyword>
<reference evidence="7 9" key="3">
    <citation type="journal article" date="2014" name="Nature">
        <title>Elephant shark genome provides unique insights into gnathostome evolution.</title>
        <authorList>
            <consortium name="International Elephant Shark Genome Sequencing Consortium"/>
            <person name="Venkatesh B."/>
            <person name="Lee A.P."/>
            <person name="Ravi V."/>
            <person name="Maurya A.K."/>
            <person name="Lian M.M."/>
            <person name="Swann J.B."/>
            <person name="Ohta Y."/>
            <person name="Flajnik M.F."/>
            <person name="Sutoh Y."/>
            <person name="Kasahara M."/>
            <person name="Hoon S."/>
            <person name="Gangu V."/>
            <person name="Roy S.W."/>
            <person name="Irimia M."/>
            <person name="Korzh V."/>
            <person name="Kondrychyn I."/>
            <person name="Lim Z.W."/>
            <person name="Tay B.H."/>
            <person name="Tohari S."/>
            <person name="Kong K.W."/>
            <person name="Ho S."/>
            <person name="Lorente-Galdos B."/>
            <person name="Quilez J."/>
            <person name="Marques-Bonet T."/>
            <person name="Raney B.J."/>
            <person name="Ingham P.W."/>
            <person name="Tay A."/>
            <person name="Hillier L.W."/>
            <person name="Minx P."/>
            <person name="Boehm T."/>
            <person name="Wilson R.K."/>
            <person name="Brenner S."/>
            <person name="Warren W.C."/>
        </authorList>
    </citation>
    <scope>NUCLEOTIDE SEQUENCE</scope>
    <source>
        <tissue evidence="7">Intestine</tissue>
    </source>
</reference>
<feature type="transmembrane region" description="Helical" evidence="6">
    <location>
        <begin position="41"/>
        <end position="65"/>
    </location>
</feature>
<evidence type="ECO:0000313" key="7">
    <source>
        <dbReference type="EMBL" id="AFP08208.1"/>
    </source>
</evidence>
<reference evidence="9" key="2">
    <citation type="journal article" date="2007" name="PLoS Biol.">
        <title>Survey sequencing and comparative analysis of the elephant shark (Callorhinchus milii) genome.</title>
        <authorList>
            <person name="Venkatesh B."/>
            <person name="Kirkness E.F."/>
            <person name="Loh Y.H."/>
            <person name="Halpern A.L."/>
            <person name="Lee A.P."/>
            <person name="Johnson J."/>
            <person name="Dandona N."/>
            <person name="Viswanathan L.D."/>
            <person name="Tay A."/>
            <person name="Venter J.C."/>
            <person name="Strausberg R.L."/>
            <person name="Brenner S."/>
        </authorList>
    </citation>
    <scope>NUCLEOTIDE SEQUENCE [LARGE SCALE GENOMIC DNA]</scope>
</reference>
<dbReference type="AlphaFoldDB" id="V9L8L5"/>